<name>A0A1G4KEU1_9SACH</name>
<dbReference type="GO" id="GO:0048244">
    <property type="term" value="F:phytanoyl-CoA dioxygenase activity"/>
    <property type="evidence" value="ECO:0007669"/>
    <property type="project" value="InterPro"/>
</dbReference>
<dbReference type="SUPFAM" id="SSF51197">
    <property type="entry name" value="Clavaminate synthase-like"/>
    <property type="match status" value="1"/>
</dbReference>
<dbReference type="PANTHER" id="PTHR21308:SF1">
    <property type="entry name" value="PHYTANOYL-COA DIOXYGENASE, PEROXISOMAL"/>
    <property type="match status" value="1"/>
</dbReference>
<dbReference type="InterPro" id="IPR047128">
    <property type="entry name" value="PhyH"/>
</dbReference>
<evidence type="ECO:0000313" key="3">
    <source>
        <dbReference type="Proteomes" id="UP000191144"/>
    </source>
</evidence>
<evidence type="ECO:0000256" key="1">
    <source>
        <dbReference type="ARBA" id="ARBA00005830"/>
    </source>
</evidence>
<keyword evidence="3" id="KW-1185">Reference proteome</keyword>
<dbReference type="EMBL" id="LT598480">
    <property type="protein sequence ID" value="SCV02990.1"/>
    <property type="molecule type" value="Genomic_DNA"/>
</dbReference>
<dbReference type="Gene3D" id="2.60.120.620">
    <property type="entry name" value="q2cbj1_9rhob like domain"/>
    <property type="match status" value="1"/>
</dbReference>
<evidence type="ECO:0000313" key="2">
    <source>
        <dbReference type="EMBL" id="SCV02990.1"/>
    </source>
</evidence>
<dbReference type="Proteomes" id="UP000191144">
    <property type="component" value="Chromosome H"/>
</dbReference>
<reference evidence="3" key="1">
    <citation type="submission" date="2016-03" db="EMBL/GenBank/DDBJ databases">
        <authorList>
            <person name="Devillers Hugo."/>
        </authorList>
    </citation>
    <scope>NUCLEOTIDE SEQUENCE [LARGE SCALE GENOMIC DNA]</scope>
</reference>
<organism evidence="2 3">
    <name type="scientific">Lachancea meyersii CBS 8951</name>
    <dbReference type="NCBI Taxonomy" id="1266667"/>
    <lineage>
        <taxon>Eukaryota</taxon>
        <taxon>Fungi</taxon>
        <taxon>Dikarya</taxon>
        <taxon>Ascomycota</taxon>
        <taxon>Saccharomycotina</taxon>
        <taxon>Saccharomycetes</taxon>
        <taxon>Saccharomycetales</taxon>
        <taxon>Saccharomycetaceae</taxon>
        <taxon>Lachancea</taxon>
    </lineage>
</organism>
<dbReference type="AlphaFoldDB" id="A0A1G4KEU1"/>
<protein>
    <submittedName>
        <fullName evidence="2">LAME_0H06832g1_1</fullName>
    </submittedName>
</protein>
<comment type="similarity">
    <text evidence="1">Belongs to the PhyH family.</text>
</comment>
<dbReference type="PANTHER" id="PTHR21308">
    <property type="entry name" value="PHYTANOYL-COA ALPHA-HYDROXYLASE"/>
    <property type="match status" value="1"/>
</dbReference>
<gene>
    <name evidence="2" type="ORF">LAME_0H06832G</name>
</gene>
<dbReference type="Pfam" id="PF05721">
    <property type="entry name" value="PhyH"/>
    <property type="match status" value="1"/>
</dbReference>
<accession>A0A1G4KEU1</accession>
<sequence length="352" mass="39815">MSVSTNMATKNLDQVSTFEEDGKCFARIPKKNIKTNGQFDTGRLTATDPSNFEDIVEKLEKYGMCMIKNHYSVQDCEQIKKEILPHYYREESWNGSPFPKQTTVAPRCALKSKTCRDKIVCDDLYSKLCHQFLSESNLFWIGEGLRRGQSGFHLASGIAYRVGPGACDQMYHREDMVHHNVHPARDRYHYGDDSHLGMAVALTKMNKVNGATRAIVGSHLWGPLDGPGDFDKNMEIHLEMEEGDVIIMLGSVYHAASANSSDSERIAGFFFMNKSYLKQEENYHIDQSPEFFKDMSLQAMALLGLHISEPFCGHINYKSPAFHINPALENSGGVRKEKYSQVLFPKFETSAD</sequence>
<proteinExistence type="inferred from homology"/>
<dbReference type="InterPro" id="IPR008775">
    <property type="entry name" value="Phytyl_CoA_dOase-like"/>
</dbReference>
<dbReference type="OrthoDB" id="445007at2759"/>
<dbReference type="GO" id="GO:0001561">
    <property type="term" value="P:fatty acid alpha-oxidation"/>
    <property type="evidence" value="ECO:0007669"/>
    <property type="project" value="InterPro"/>
</dbReference>